<dbReference type="STRING" id="440168.SAMN04487974_11186"/>
<gene>
    <name evidence="2" type="ORF">SAMN04487974_11186</name>
</gene>
<evidence type="ECO:0000313" key="2">
    <source>
        <dbReference type="EMBL" id="SDG89340.1"/>
    </source>
</evidence>
<feature type="domain" description="Solute-binding protein family 3/N-terminal" evidence="1">
    <location>
        <begin position="43"/>
        <end position="259"/>
    </location>
</feature>
<name>A0A1G7Y048_9HYPH</name>
<reference evidence="2 3" key="1">
    <citation type="submission" date="2016-10" db="EMBL/GenBank/DDBJ databases">
        <authorList>
            <person name="de Groot N.N."/>
        </authorList>
    </citation>
    <scope>NUCLEOTIDE SEQUENCE [LARGE SCALE GENOMIC DNA]</scope>
    <source>
        <strain evidence="2 3">CGMCC 1.10267</strain>
    </source>
</reference>
<dbReference type="RefSeq" id="WP_090597604.1">
    <property type="nucleotide sequence ID" value="NZ_FNCS01000011.1"/>
</dbReference>
<keyword evidence="3" id="KW-1185">Reference proteome</keyword>
<dbReference type="OrthoDB" id="7812506at2"/>
<dbReference type="AlphaFoldDB" id="A0A1G7Y048"/>
<sequence>MALPFRATLAAVLPLVISFAVVLGVNLLPPDTALEEIRALGRLTVCAPRDMEPLVINDRERPGFEIELIEEAARRSGWRLAVTSSIAMGREFNPGNWRITRATCRIMVGGLRNNAWSQSLMEMGEPYLASSWIWAAEPGTAWPPETAAFSPGVVALDRVELSTYLRGLGVQIFPVKDTDELLATINAGSGAAGITDSVTATAFSDDLDLAISILPEGPPQSGISIGFWKGDTTLRLHMDIVIEEMRSDGTVARIAEKYGLIGSLIP</sequence>
<dbReference type="Proteomes" id="UP000199495">
    <property type="component" value="Unassembled WGS sequence"/>
</dbReference>
<dbReference type="SUPFAM" id="SSF53850">
    <property type="entry name" value="Periplasmic binding protein-like II"/>
    <property type="match status" value="1"/>
</dbReference>
<dbReference type="Gene3D" id="3.40.190.10">
    <property type="entry name" value="Periplasmic binding protein-like II"/>
    <property type="match status" value="3"/>
</dbReference>
<dbReference type="Pfam" id="PF00497">
    <property type="entry name" value="SBP_bac_3"/>
    <property type="match status" value="1"/>
</dbReference>
<dbReference type="EMBL" id="FNCS01000011">
    <property type="protein sequence ID" value="SDG89340.1"/>
    <property type="molecule type" value="Genomic_DNA"/>
</dbReference>
<organism evidence="2 3">
    <name type="scientific">Pelagibacterium luteolum</name>
    <dbReference type="NCBI Taxonomy" id="440168"/>
    <lineage>
        <taxon>Bacteria</taxon>
        <taxon>Pseudomonadati</taxon>
        <taxon>Pseudomonadota</taxon>
        <taxon>Alphaproteobacteria</taxon>
        <taxon>Hyphomicrobiales</taxon>
        <taxon>Devosiaceae</taxon>
        <taxon>Pelagibacterium</taxon>
    </lineage>
</organism>
<evidence type="ECO:0000259" key="1">
    <source>
        <dbReference type="Pfam" id="PF00497"/>
    </source>
</evidence>
<accession>A0A1G7Y048</accession>
<protein>
    <submittedName>
        <fullName evidence="2">Cystine transport system substrate-binding protein</fullName>
    </submittedName>
</protein>
<proteinExistence type="predicted"/>
<evidence type="ECO:0000313" key="3">
    <source>
        <dbReference type="Proteomes" id="UP000199495"/>
    </source>
</evidence>
<dbReference type="InterPro" id="IPR001638">
    <property type="entry name" value="Solute-binding_3/MltF_N"/>
</dbReference>